<dbReference type="PANTHER" id="PTHR23131">
    <property type="entry name" value="ENDORIBONUCLEASE LACTB2"/>
    <property type="match status" value="1"/>
</dbReference>
<evidence type="ECO:0000259" key="1">
    <source>
        <dbReference type="SMART" id="SM00849"/>
    </source>
</evidence>
<evidence type="ECO:0000313" key="3">
    <source>
        <dbReference type="Proteomes" id="UP000006443"/>
    </source>
</evidence>
<reference evidence="2 3" key="1">
    <citation type="submission" date="2009-02" db="EMBL/GenBank/DDBJ databases">
        <title>Sequencing of the draft genome and assembly of Dethiobacter alkaliphilus AHT 1.</title>
        <authorList>
            <consortium name="US DOE Joint Genome Institute (JGI-PGF)"/>
            <person name="Lucas S."/>
            <person name="Copeland A."/>
            <person name="Lapidus A."/>
            <person name="Glavina del Rio T."/>
            <person name="Dalin E."/>
            <person name="Tice H."/>
            <person name="Bruce D."/>
            <person name="Goodwin L."/>
            <person name="Pitluck S."/>
            <person name="Larimer F."/>
            <person name="Land M.L."/>
            <person name="Hauser L."/>
            <person name="Muyzer G."/>
        </authorList>
    </citation>
    <scope>NUCLEOTIDE SEQUENCE [LARGE SCALE GENOMIC DNA]</scope>
    <source>
        <strain evidence="2 3">AHT 1</strain>
    </source>
</reference>
<dbReference type="InterPro" id="IPR036866">
    <property type="entry name" value="RibonucZ/Hydroxyglut_hydro"/>
</dbReference>
<dbReference type="SMART" id="SM00849">
    <property type="entry name" value="Lactamase_B"/>
    <property type="match status" value="1"/>
</dbReference>
<accession>C0GF39</accession>
<dbReference type="InterPro" id="IPR001279">
    <property type="entry name" value="Metallo-B-lactamas"/>
</dbReference>
<dbReference type="eggNOG" id="COG0491">
    <property type="taxonomic scope" value="Bacteria"/>
</dbReference>
<protein>
    <submittedName>
        <fullName evidence="2">Beta-lactamase domain protein</fullName>
    </submittedName>
</protein>
<evidence type="ECO:0000313" key="2">
    <source>
        <dbReference type="EMBL" id="EEG78221.1"/>
    </source>
</evidence>
<dbReference type="OrthoDB" id="9761531at2"/>
<keyword evidence="3" id="KW-1185">Reference proteome</keyword>
<dbReference type="AlphaFoldDB" id="C0GF39"/>
<dbReference type="CDD" id="cd06262">
    <property type="entry name" value="metallo-hydrolase-like_MBL-fold"/>
    <property type="match status" value="1"/>
</dbReference>
<dbReference type="Gene3D" id="3.60.15.10">
    <property type="entry name" value="Ribonuclease Z/Hydroxyacylglutathione hydrolase-like"/>
    <property type="match status" value="1"/>
</dbReference>
<feature type="domain" description="Metallo-beta-lactamase" evidence="1">
    <location>
        <begin position="21"/>
        <end position="202"/>
    </location>
</feature>
<sequence>MQKITDTIYLVPGKRNGTFPYCHCLYIKDDVCGLIDSAAGKDYLKPVLGRVDVLINSHFHPDHVRGNGLFPKAHIRCHADDTPALESYEEMLRYTGYDRFTPEQIAKFMPIINHRPSRVDSTFTDGEILDFGRTKLRVIHVPGHTPGHCCFYEEKTGLMFGADIDLSSFGPWYAHELSDLEAFEKSLQKVIDINPHIFVSGHEDGYIRKGVVNRLKDYAQVFTARENMILNELKAPQTLEDLAAKQLIYPRHPEPEFFFYYFEWQMIKKHLEKMAADNKIITEKGKYLAANA</sequence>
<dbReference type="Pfam" id="PF00753">
    <property type="entry name" value="Lactamase_B"/>
    <property type="match status" value="1"/>
</dbReference>
<organism evidence="2 3">
    <name type="scientific">Dethiobacter alkaliphilus AHT 1</name>
    <dbReference type="NCBI Taxonomy" id="555088"/>
    <lineage>
        <taxon>Bacteria</taxon>
        <taxon>Bacillati</taxon>
        <taxon>Bacillota</taxon>
        <taxon>Dethiobacteria</taxon>
        <taxon>Dethiobacterales</taxon>
        <taxon>Dethiobacteraceae</taxon>
        <taxon>Dethiobacter</taxon>
    </lineage>
</organism>
<comment type="caution">
    <text evidence="2">The sequence shown here is derived from an EMBL/GenBank/DDBJ whole genome shotgun (WGS) entry which is preliminary data.</text>
</comment>
<dbReference type="SUPFAM" id="SSF56281">
    <property type="entry name" value="Metallo-hydrolase/oxidoreductase"/>
    <property type="match status" value="1"/>
</dbReference>
<dbReference type="InterPro" id="IPR050662">
    <property type="entry name" value="Sec-metab_biosynth-thioest"/>
</dbReference>
<dbReference type="RefSeq" id="WP_008515597.1">
    <property type="nucleotide sequence ID" value="NZ_ACJM01000004.1"/>
</dbReference>
<name>C0GF39_DETAL</name>
<gene>
    <name evidence="2" type="ORF">DealDRAFT_1098</name>
</gene>
<dbReference type="STRING" id="555088.DealDRAFT_1098"/>
<dbReference type="Proteomes" id="UP000006443">
    <property type="component" value="Unassembled WGS sequence"/>
</dbReference>
<proteinExistence type="predicted"/>
<dbReference type="EMBL" id="ACJM01000004">
    <property type="protein sequence ID" value="EEG78221.1"/>
    <property type="molecule type" value="Genomic_DNA"/>
</dbReference>